<evidence type="ECO:0000256" key="1">
    <source>
        <dbReference type="ARBA" id="ARBA00009437"/>
    </source>
</evidence>
<dbReference type="SUPFAM" id="SSF46785">
    <property type="entry name" value="Winged helix' DNA-binding domain"/>
    <property type="match status" value="1"/>
</dbReference>
<dbReference type="GO" id="GO:0003700">
    <property type="term" value="F:DNA-binding transcription factor activity"/>
    <property type="evidence" value="ECO:0007669"/>
    <property type="project" value="InterPro"/>
</dbReference>
<keyword evidence="7" id="KW-1185">Reference proteome</keyword>
<dbReference type="PANTHER" id="PTHR30537:SF74">
    <property type="entry name" value="HTH-TYPE TRANSCRIPTIONAL REGULATOR TRPI"/>
    <property type="match status" value="1"/>
</dbReference>
<dbReference type="GO" id="GO:0043565">
    <property type="term" value="F:sequence-specific DNA binding"/>
    <property type="evidence" value="ECO:0007669"/>
    <property type="project" value="TreeGrafter"/>
</dbReference>
<dbReference type="SUPFAM" id="SSF53850">
    <property type="entry name" value="Periplasmic binding protein-like II"/>
    <property type="match status" value="1"/>
</dbReference>
<dbReference type="Gene3D" id="1.10.10.10">
    <property type="entry name" value="Winged helix-like DNA-binding domain superfamily/Winged helix DNA-binding domain"/>
    <property type="match status" value="1"/>
</dbReference>
<keyword evidence="2" id="KW-0805">Transcription regulation</keyword>
<dbReference type="InterPro" id="IPR058163">
    <property type="entry name" value="LysR-type_TF_proteobact-type"/>
</dbReference>
<dbReference type="InterPro" id="IPR005119">
    <property type="entry name" value="LysR_subst-bd"/>
</dbReference>
<reference evidence="6" key="1">
    <citation type="submission" date="2020-03" db="EMBL/GenBank/DDBJ databases">
        <title>Genome of Pelagibius litoralis DSM 21314T.</title>
        <authorList>
            <person name="Wang G."/>
        </authorList>
    </citation>
    <scope>NUCLEOTIDE SEQUENCE</scope>
    <source>
        <strain evidence="6">DSM 21314</strain>
    </source>
</reference>
<dbReference type="EMBL" id="JAAQPH010000008">
    <property type="protein sequence ID" value="NIA69263.1"/>
    <property type="molecule type" value="Genomic_DNA"/>
</dbReference>
<dbReference type="Gene3D" id="3.40.190.10">
    <property type="entry name" value="Periplasmic binding protein-like II"/>
    <property type="match status" value="2"/>
</dbReference>
<dbReference type="InterPro" id="IPR000847">
    <property type="entry name" value="LysR_HTH_N"/>
</dbReference>
<gene>
    <name evidence="6" type="ORF">HBA54_11740</name>
</gene>
<accession>A0A967EXJ9</accession>
<comment type="similarity">
    <text evidence="1">Belongs to the LysR transcriptional regulatory family.</text>
</comment>
<feature type="domain" description="HTH lysR-type" evidence="5">
    <location>
        <begin position="1"/>
        <end position="51"/>
    </location>
</feature>
<keyword evidence="4" id="KW-0804">Transcription</keyword>
<dbReference type="InterPro" id="IPR036388">
    <property type="entry name" value="WH-like_DNA-bd_sf"/>
</dbReference>
<protein>
    <submittedName>
        <fullName evidence="6">LysR family transcriptional regulator</fullName>
    </submittedName>
</protein>
<dbReference type="Proteomes" id="UP000761264">
    <property type="component" value="Unassembled WGS sequence"/>
</dbReference>
<comment type="caution">
    <text evidence="6">The sequence shown here is derived from an EMBL/GenBank/DDBJ whole genome shotgun (WGS) entry which is preliminary data.</text>
</comment>
<dbReference type="PANTHER" id="PTHR30537">
    <property type="entry name" value="HTH-TYPE TRANSCRIPTIONAL REGULATOR"/>
    <property type="match status" value="1"/>
</dbReference>
<evidence type="ECO:0000256" key="4">
    <source>
        <dbReference type="ARBA" id="ARBA00023163"/>
    </source>
</evidence>
<evidence type="ECO:0000313" key="7">
    <source>
        <dbReference type="Proteomes" id="UP000761264"/>
    </source>
</evidence>
<dbReference type="PRINTS" id="PR00039">
    <property type="entry name" value="HTHLYSR"/>
</dbReference>
<dbReference type="PROSITE" id="PS50931">
    <property type="entry name" value="HTH_LYSR"/>
    <property type="match status" value="1"/>
</dbReference>
<dbReference type="Pfam" id="PF03466">
    <property type="entry name" value="LysR_substrate"/>
    <property type="match status" value="1"/>
</dbReference>
<dbReference type="Pfam" id="PF00126">
    <property type="entry name" value="HTH_1"/>
    <property type="match status" value="1"/>
</dbReference>
<dbReference type="GO" id="GO:0006351">
    <property type="term" value="P:DNA-templated transcription"/>
    <property type="evidence" value="ECO:0007669"/>
    <property type="project" value="TreeGrafter"/>
</dbReference>
<evidence type="ECO:0000256" key="2">
    <source>
        <dbReference type="ARBA" id="ARBA00023015"/>
    </source>
</evidence>
<dbReference type="AlphaFoldDB" id="A0A967EXJ9"/>
<evidence type="ECO:0000256" key="3">
    <source>
        <dbReference type="ARBA" id="ARBA00023125"/>
    </source>
</evidence>
<proteinExistence type="inferred from homology"/>
<keyword evidence="3" id="KW-0238">DNA-binding</keyword>
<evidence type="ECO:0000259" key="5">
    <source>
        <dbReference type="PROSITE" id="PS50931"/>
    </source>
</evidence>
<dbReference type="InterPro" id="IPR036390">
    <property type="entry name" value="WH_DNA-bd_sf"/>
</dbReference>
<organism evidence="6 7">
    <name type="scientific">Pelagibius litoralis</name>
    <dbReference type="NCBI Taxonomy" id="374515"/>
    <lineage>
        <taxon>Bacteria</taxon>
        <taxon>Pseudomonadati</taxon>
        <taxon>Pseudomonadota</taxon>
        <taxon>Alphaproteobacteria</taxon>
        <taxon>Rhodospirillales</taxon>
        <taxon>Rhodovibrionaceae</taxon>
        <taxon>Pelagibius</taxon>
    </lineage>
</organism>
<name>A0A967EXJ9_9PROT</name>
<dbReference type="CDD" id="cd08432">
    <property type="entry name" value="PBP2_GcdR_TrpI_HvrB_AmpR_like"/>
    <property type="match status" value="1"/>
</dbReference>
<evidence type="ECO:0000313" key="6">
    <source>
        <dbReference type="EMBL" id="NIA69263.1"/>
    </source>
</evidence>
<sequence>MFDAAARHLTFRQAAEELNLTQGAVAQQVRRLESDLGLQLFHRKARGLALTGLGHSYHGPIRQALAMIDDATQKLRPEGARITLSVTPSFATKWLVPRLGNFARAHPDIDLQTVASERLADFQSDGVDIAIRLGRPPFEKGMQTALLAPLELCAVCSPGYAKDAMPINRFEDFAGQRLIQDSHAFWEKLFENNGTKARHRMMQFNQTALAMDAAANGQGIALAPRLLLDDEISKGKLVALWQDTGEDQGGYHIVHPLTQRPNPARDAVIAWVLSEVA</sequence>